<dbReference type="InterPro" id="IPR004513">
    <property type="entry name" value="FtsX"/>
</dbReference>
<reference evidence="8 9" key="1">
    <citation type="submission" date="2017-11" db="EMBL/GenBank/DDBJ databases">
        <title>Sphingomonas oleivorans sp. nov., isolated from oil-contaminated soil.</title>
        <authorList>
            <person name="Wang L."/>
            <person name="Chen L."/>
        </authorList>
    </citation>
    <scope>NUCLEOTIDE SEQUENCE [LARGE SCALE GENOMIC DNA]</scope>
    <source>
        <strain evidence="8 9">K101</strain>
    </source>
</reference>
<protein>
    <submittedName>
        <fullName evidence="8">Cell division protein</fullName>
    </submittedName>
</protein>
<dbReference type="InterPro" id="IPR003838">
    <property type="entry name" value="ABC3_permease_C"/>
</dbReference>
<keyword evidence="4 6" id="KW-1133">Transmembrane helix</keyword>
<proteinExistence type="predicted"/>
<keyword evidence="8" id="KW-0131">Cell cycle</keyword>
<feature type="domain" description="ABC3 transporter permease C-terminal" evidence="7">
    <location>
        <begin position="171"/>
        <end position="285"/>
    </location>
</feature>
<evidence type="ECO:0000256" key="1">
    <source>
        <dbReference type="ARBA" id="ARBA00004651"/>
    </source>
</evidence>
<organism evidence="8 9">
    <name type="scientific">Edaphosphingomonas fennica</name>
    <dbReference type="NCBI Taxonomy" id="114404"/>
    <lineage>
        <taxon>Bacteria</taxon>
        <taxon>Pseudomonadati</taxon>
        <taxon>Pseudomonadota</taxon>
        <taxon>Alphaproteobacteria</taxon>
        <taxon>Sphingomonadales</taxon>
        <taxon>Rhizorhabdaceae</taxon>
        <taxon>Edaphosphingomonas</taxon>
    </lineage>
</organism>
<keyword evidence="9" id="KW-1185">Reference proteome</keyword>
<evidence type="ECO:0000256" key="2">
    <source>
        <dbReference type="ARBA" id="ARBA00022475"/>
    </source>
</evidence>
<accession>A0A2T4I441</accession>
<dbReference type="PANTHER" id="PTHR47755:SF1">
    <property type="entry name" value="CELL DIVISION PROTEIN FTSX"/>
    <property type="match status" value="1"/>
</dbReference>
<evidence type="ECO:0000256" key="6">
    <source>
        <dbReference type="SAM" id="Phobius"/>
    </source>
</evidence>
<dbReference type="GO" id="GO:0051301">
    <property type="term" value="P:cell division"/>
    <property type="evidence" value="ECO:0007669"/>
    <property type="project" value="UniProtKB-KW"/>
</dbReference>
<feature type="transmembrane region" description="Helical" evidence="6">
    <location>
        <begin position="25"/>
        <end position="48"/>
    </location>
</feature>
<feature type="transmembrane region" description="Helical" evidence="6">
    <location>
        <begin position="262"/>
        <end position="286"/>
    </location>
</feature>
<evidence type="ECO:0000256" key="4">
    <source>
        <dbReference type="ARBA" id="ARBA00022989"/>
    </source>
</evidence>
<keyword evidence="5 6" id="KW-0472">Membrane</keyword>
<feature type="transmembrane region" description="Helical" evidence="6">
    <location>
        <begin position="167"/>
        <end position="188"/>
    </location>
</feature>
<dbReference type="GO" id="GO:0005886">
    <property type="term" value="C:plasma membrane"/>
    <property type="evidence" value="ECO:0007669"/>
    <property type="project" value="UniProtKB-SubCell"/>
</dbReference>
<evidence type="ECO:0000256" key="5">
    <source>
        <dbReference type="ARBA" id="ARBA00023136"/>
    </source>
</evidence>
<comment type="caution">
    <text evidence="8">The sequence shown here is derived from an EMBL/GenBank/DDBJ whole genome shotgun (WGS) entry which is preliminary data.</text>
</comment>
<keyword evidence="2" id="KW-1003">Cell membrane</keyword>
<evidence type="ECO:0000259" key="7">
    <source>
        <dbReference type="Pfam" id="PF02687"/>
    </source>
</evidence>
<evidence type="ECO:0000313" key="9">
    <source>
        <dbReference type="Proteomes" id="UP000241206"/>
    </source>
</evidence>
<dbReference type="Proteomes" id="UP000241206">
    <property type="component" value="Unassembled WGS sequence"/>
</dbReference>
<dbReference type="AlphaFoldDB" id="A0A2T4I441"/>
<dbReference type="RefSeq" id="WP_107394586.1">
    <property type="nucleotide sequence ID" value="NZ_PHHF01000035.1"/>
</dbReference>
<dbReference type="Pfam" id="PF02687">
    <property type="entry name" value="FtsX"/>
    <property type="match status" value="1"/>
</dbReference>
<dbReference type="PANTHER" id="PTHR47755">
    <property type="entry name" value="CELL DIVISION PROTEIN FTSX"/>
    <property type="match status" value="1"/>
</dbReference>
<evidence type="ECO:0000313" key="8">
    <source>
        <dbReference type="EMBL" id="PTD24181.1"/>
    </source>
</evidence>
<dbReference type="EMBL" id="PHHF01000035">
    <property type="protein sequence ID" value="PTD24181.1"/>
    <property type="molecule type" value="Genomic_DNA"/>
</dbReference>
<gene>
    <name evidence="8" type="ORF">CV103_08055</name>
</gene>
<name>A0A2T4I441_9SPHN</name>
<sequence length="294" mass="30156">MKLPAFIAGQGRLLPDARLAGPMPWVIAIMMFLMVLAAAGGLAMAGAARAMGGDLVDRVTVQIVEANADLREAQAGRAMAVLARHPAIASVHRVTDAEMQALLAPWLGKETLSGDLPVPVLIDATLKPGRHAGGIAAAIAPVAPAARVDDHARALAPLAGVIGTLKWLAGVLVLLMAGATAAVVVLTARGALNNHRPTIDVMHLLGATDVQIARLFQRRIAIDALAGGLLGLAAAVAVLALLGTRLAALGSELVGVFALSPMHWALLAALPLAGMVMAMLAARWTVVAALRRML</sequence>
<dbReference type="GO" id="GO:0032153">
    <property type="term" value="C:cell division site"/>
    <property type="evidence" value="ECO:0007669"/>
    <property type="project" value="TreeGrafter"/>
</dbReference>
<feature type="transmembrane region" description="Helical" evidence="6">
    <location>
        <begin position="220"/>
        <end position="242"/>
    </location>
</feature>
<comment type="subcellular location">
    <subcellularLocation>
        <location evidence="1">Cell membrane</location>
        <topology evidence="1">Multi-pass membrane protein</topology>
    </subcellularLocation>
</comment>
<keyword evidence="3 6" id="KW-0812">Transmembrane</keyword>
<keyword evidence="8" id="KW-0132">Cell division</keyword>
<evidence type="ECO:0000256" key="3">
    <source>
        <dbReference type="ARBA" id="ARBA00022692"/>
    </source>
</evidence>